<evidence type="ECO:0000256" key="4">
    <source>
        <dbReference type="ARBA" id="ARBA00011233"/>
    </source>
</evidence>
<dbReference type="InterPro" id="IPR005493">
    <property type="entry name" value="RraA/RraA-like"/>
</dbReference>
<organism evidence="12 13">
    <name type="scientific">Levilactobacillus fujinensis</name>
    <dbReference type="NCBI Taxonomy" id="2486024"/>
    <lineage>
        <taxon>Bacteria</taxon>
        <taxon>Bacillati</taxon>
        <taxon>Bacillota</taxon>
        <taxon>Bacilli</taxon>
        <taxon>Lactobacillales</taxon>
        <taxon>Lactobacillaceae</taxon>
        <taxon>Levilactobacillus</taxon>
    </lineage>
</organism>
<proteinExistence type="inferred from homology"/>
<evidence type="ECO:0000313" key="13">
    <source>
        <dbReference type="Proteomes" id="UP001596283"/>
    </source>
</evidence>
<dbReference type="InterPro" id="IPR036704">
    <property type="entry name" value="RraA/RraA-like_sf"/>
</dbReference>
<dbReference type="EC" id="4.1.3.17" evidence="5"/>
<sequence>MSVYDEFKGIPTGNICDVNGLYGAMEHDIKPLSTNFSFSGEAYTVDCPARDNLTIHKAIAEARPGSVLVVNCHQFVDAGIFGEMLATSCIAKGLKGIVIDGACRDKAELIHLGFPVFSRAVCPNGTNKADFGAVQNPIICGGLPVKPGDVIIGDADGVVVIAKSKAETILRLAKAKMASELKLKSELAKGKTTADLFNYTRLWN</sequence>
<evidence type="ECO:0000256" key="6">
    <source>
        <dbReference type="ARBA" id="ARBA00012947"/>
    </source>
</evidence>
<dbReference type="EMBL" id="JBHSSI010000017">
    <property type="protein sequence ID" value="MFC6259716.1"/>
    <property type="molecule type" value="Genomic_DNA"/>
</dbReference>
<dbReference type="SUPFAM" id="SSF89562">
    <property type="entry name" value="RraA-like"/>
    <property type="match status" value="1"/>
</dbReference>
<dbReference type="CDD" id="cd16841">
    <property type="entry name" value="RraA_family"/>
    <property type="match status" value="1"/>
</dbReference>
<evidence type="ECO:0000256" key="3">
    <source>
        <dbReference type="ARBA" id="ARBA00008621"/>
    </source>
</evidence>
<evidence type="ECO:0000256" key="5">
    <source>
        <dbReference type="ARBA" id="ARBA00012213"/>
    </source>
</evidence>
<dbReference type="RefSeq" id="WP_125687521.1">
    <property type="nucleotide sequence ID" value="NZ_JBHSSI010000017.1"/>
</dbReference>
<evidence type="ECO:0000256" key="1">
    <source>
        <dbReference type="ARBA" id="ARBA00001342"/>
    </source>
</evidence>
<dbReference type="EC" id="4.1.1.112" evidence="6"/>
<dbReference type="PANTHER" id="PTHR33254">
    <property type="entry name" value="4-HYDROXY-4-METHYL-2-OXOGLUTARATE ALDOLASE 3-RELATED"/>
    <property type="match status" value="1"/>
</dbReference>
<comment type="catalytic activity">
    <reaction evidence="11">
        <text>oxaloacetate + H(+) = pyruvate + CO2</text>
        <dbReference type="Rhea" id="RHEA:15641"/>
        <dbReference type="ChEBI" id="CHEBI:15361"/>
        <dbReference type="ChEBI" id="CHEBI:15378"/>
        <dbReference type="ChEBI" id="CHEBI:16452"/>
        <dbReference type="ChEBI" id="CHEBI:16526"/>
        <dbReference type="EC" id="4.1.1.112"/>
    </reaction>
</comment>
<comment type="subunit">
    <text evidence="4">Homotrimer.</text>
</comment>
<accession>A0ABW1TCS4</accession>
<comment type="caution">
    <text evidence="12">The sequence shown here is derived from an EMBL/GenBank/DDBJ whole genome shotgun (WGS) entry which is preliminary data.</text>
</comment>
<keyword evidence="13" id="KW-1185">Reference proteome</keyword>
<evidence type="ECO:0000256" key="8">
    <source>
        <dbReference type="ARBA" id="ARBA00025046"/>
    </source>
</evidence>
<evidence type="ECO:0000256" key="10">
    <source>
        <dbReference type="ARBA" id="ARBA00032305"/>
    </source>
</evidence>
<evidence type="ECO:0000256" key="11">
    <source>
        <dbReference type="ARBA" id="ARBA00047973"/>
    </source>
</evidence>
<dbReference type="Proteomes" id="UP001596283">
    <property type="component" value="Unassembled WGS sequence"/>
</dbReference>
<evidence type="ECO:0000256" key="9">
    <source>
        <dbReference type="ARBA" id="ARBA00030169"/>
    </source>
</evidence>
<protein>
    <recommendedName>
        <fullName evidence="7">Putative 4-hydroxy-4-methyl-2-oxoglutarate aldolase</fullName>
        <ecNumber evidence="6">4.1.1.112</ecNumber>
        <ecNumber evidence="5">4.1.3.17</ecNumber>
    </recommendedName>
    <alternativeName>
        <fullName evidence="10">Oxaloacetate decarboxylase</fullName>
    </alternativeName>
    <alternativeName>
        <fullName evidence="9">RraA-like protein</fullName>
    </alternativeName>
</protein>
<evidence type="ECO:0000313" key="12">
    <source>
        <dbReference type="EMBL" id="MFC6259716.1"/>
    </source>
</evidence>
<comment type="similarity">
    <text evidence="3">Belongs to the class II aldolase/RraA-like family.</text>
</comment>
<name>A0ABW1TCS4_9LACO</name>
<reference evidence="13" key="1">
    <citation type="journal article" date="2019" name="Int. J. Syst. Evol. Microbiol.">
        <title>The Global Catalogue of Microorganisms (GCM) 10K type strain sequencing project: providing services to taxonomists for standard genome sequencing and annotation.</title>
        <authorList>
            <consortium name="The Broad Institute Genomics Platform"/>
            <consortium name="The Broad Institute Genome Sequencing Center for Infectious Disease"/>
            <person name="Wu L."/>
            <person name="Ma J."/>
        </authorList>
    </citation>
    <scope>NUCLEOTIDE SEQUENCE [LARGE SCALE GENOMIC DNA]</scope>
    <source>
        <strain evidence="13">CCM 8908</strain>
    </source>
</reference>
<dbReference type="Pfam" id="PF03737">
    <property type="entry name" value="RraA-like"/>
    <property type="match status" value="1"/>
</dbReference>
<gene>
    <name evidence="12" type="ORF">ACFP1C_02020</name>
</gene>
<dbReference type="Gene3D" id="3.50.30.40">
    <property type="entry name" value="Ribonuclease E inhibitor RraA/RraA-like"/>
    <property type="match status" value="1"/>
</dbReference>
<comment type="function">
    <text evidence="8">Catalyzes the aldol cleavage of 4-hydroxy-4-methyl-2-oxoglutarate (HMG) into 2 molecules of pyruvate. Also contains a secondary oxaloacetate (OAA) decarboxylase activity due to the common pyruvate enolate transition state formed following C-C bond cleavage in the retro-aldol and decarboxylation reactions.</text>
</comment>
<dbReference type="PANTHER" id="PTHR33254:SF16">
    <property type="entry name" value="BLR3842 PROTEIN"/>
    <property type="match status" value="1"/>
</dbReference>
<comment type="cofactor">
    <cofactor evidence="2">
        <name>a divalent metal cation</name>
        <dbReference type="ChEBI" id="CHEBI:60240"/>
    </cofactor>
</comment>
<comment type="catalytic activity">
    <reaction evidence="1">
        <text>4-hydroxy-4-methyl-2-oxoglutarate = 2 pyruvate</text>
        <dbReference type="Rhea" id="RHEA:22748"/>
        <dbReference type="ChEBI" id="CHEBI:15361"/>
        <dbReference type="ChEBI" id="CHEBI:58276"/>
        <dbReference type="EC" id="4.1.3.17"/>
    </reaction>
</comment>
<evidence type="ECO:0000256" key="7">
    <source>
        <dbReference type="ARBA" id="ARBA00016549"/>
    </source>
</evidence>
<evidence type="ECO:0000256" key="2">
    <source>
        <dbReference type="ARBA" id="ARBA00001968"/>
    </source>
</evidence>